<proteinExistence type="predicted"/>
<protein>
    <submittedName>
        <fullName evidence="1">3701_t:CDS:1</fullName>
    </submittedName>
</protein>
<comment type="caution">
    <text evidence="1">The sequence shown here is derived from an EMBL/GenBank/DDBJ whole genome shotgun (WGS) entry which is preliminary data.</text>
</comment>
<keyword evidence="2" id="KW-1185">Reference proteome</keyword>
<gene>
    <name evidence="1" type="ORF">FMOSSE_LOCUS2495</name>
</gene>
<evidence type="ECO:0000313" key="2">
    <source>
        <dbReference type="Proteomes" id="UP000789375"/>
    </source>
</evidence>
<sequence>MDESNRIVNFESTRLRGALSGQLFHGVCGDKFPTVSIIKVKGSDKILGGYNPITWVSGIIFFYGATKDSFIISFKDKNDINNHILSRVKNEQRSIYNHFNCGPGFGYSDLMISPVYGNKCSIMSDYDKPIRETNDSFENTSSFMNLDQIIEV</sequence>
<evidence type="ECO:0000313" key="1">
    <source>
        <dbReference type="EMBL" id="CAG8470562.1"/>
    </source>
</evidence>
<dbReference type="EMBL" id="CAJVPP010000332">
    <property type="protein sequence ID" value="CAG8470562.1"/>
    <property type="molecule type" value="Genomic_DNA"/>
</dbReference>
<accession>A0A9N8Z5L3</accession>
<reference evidence="1" key="1">
    <citation type="submission" date="2021-06" db="EMBL/GenBank/DDBJ databases">
        <authorList>
            <person name="Kallberg Y."/>
            <person name="Tangrot J."/>
            <person name="Rosling A."/>
        </authorList>
    </citation>
    <scope>NUCLEOTIDE SEQUENCE</scope>
    <source>
        <strain evidence="1">87-6 pot B 2015</strain>
    </source>
</reference>
<dbReference type="Proteomes" id="UP000789375">
    <property type="component" value="Unassembled WGS sequence"/>
</dbReference>
<name>A0A9N8Z5L3_FUNMO</name>
<organism evidence="1 2">
    <name type="scientific">Funneliformis mosseae</name>
    <name type="common">Endomycorrhizal fungus</name>
    <name type="synonym">Glomus mosseae</name>
    <dbReference type="NCBI Taxonomy" id="27381"/>
    <lineage>
        <taxon>Eukaryota</taxon>
        <taxon>Fungi</taxon>
        <taxon>Fungi incertae sedis</taxon>
        <taxon>Mucoromycota</taxon>
        <taxon>Glomeromycotina</taxon>
        <taxon>Glomeromycetes</taxon>
        <taxon>Glomerales</taxon>
        <taxon>Glomeraceae</taxon>
        <taxon>Funneliformis</taxon>
    </lineage>
</organism>
<dbReference type="AlphaFoldDB" id="A0A9N8Z5L3"/>